<evidence type="ECO:0000256" key="4">
    <source>
        <dbReference type="ARBA" id="ARBA00022692"/>
    </source>
</evidence>
<keyword evidence="4 13" id="KW-0812">Transmembrane</keyword>
<dbReference type="Pfam" id="PF14853">
    <property type="entry name" value="Fis1_TPR_C"/>
    <property type="match status" value="1"/>
</dbReference>
<evidence type="ECO:0000256" key="6">
    <source>
        <dbReference type="ARBA" id="ARBA00022787"/>
    </source>
</evidence>
<sequence length="151" mass="16765">MEAIIDEVVDPADLKKFEKIYAEQSGRGPASTKAQFEYAWCLVRCRSPQDLRKGTVLLEDLFHRVGDDHAKRDYLFYLAVGHTRLKEYEKALKYTEAILKVEPKNHQAAQLREHIKKKMKIDGLVGMAIVGGAAAVAVGGLVGLGLALSKK</sequence>
<dbReference type="PANTHER" id="PTHR13247">
    <property type="entry name" value="TETRATRICOPEPTIDE REPEAT PROTEIN 11 TPR REPEAT PROTEIN 11"/>
    <property type="match status" value="1"/>
</dbReference>
<dbReference type="InterPro" id="IPR019734">
    <property type="entry name" value="TPR_rpt"/>
</dbReference>
<comment type="similarity">
    <text evidence="3 11">Belongs to the FIS1 family.</text>
</comment>
<dbReference type="Gene3D" id="1.25.40.10">
    <property type="entry name" value="Tetratricopeptide repeat domain"/>
    <property type="match status" value="1"/>
</dbReference>
<evidence type="ECO:0000256" key="5">
    <source>
        <dbReference type="ARBA" id="ARBA00022703"/>
    </source>
</evidence>
<gene>
    <name evidence="14" type="ORF">LSH36_1053g00029</name>
</gene>
<dbReference type="InterPro" id="IPR028061">
    <property type="entry name" value="Fis1_TPR_C"/>
</dbReference>
<evidence type="ECO:0000256" key="10">
    <source>
        <dbReference type="ARBA" id="ARBA00023140"/>
    </source>
</evidence>
<dbReference type="InterPro" id="IPR033745">
    <property type="entry name" value="Fis1_cytosol"/>
</dbReference>
<feature type="transmembrane region" description="Helical" evidence="13">
    <location>
        <begin position="124"/>
        <end position="148"/>
    </location>
</feature>
<evidence type="ECO:0000256" key="11">
    <source>
        <dbReference type="PIRNR" id="PIRNR008835"/>
    </source>
</evidence>
<keyword evidence="12" id="KW-0802">TPR repeat</keyword>
<dbReference type="GO" id="GO:0000422">
    <property type="term" value="P:autophagy of mitochondrion"/>
    <property type="evidence" value="ECO:0007669"/>
    <property type="project" value="TreeGrafter"/>
</dbReference>
<dbReference type="PANTHER" id="PTHR13247:SF0">
    <property type="entry name" value="MITOCHONDRIAL FISSION 1 PROTEIN"/>
    <property type="match status" value="1"/>
</dbReference>
<reference evidence="14" key="1">
    <citation type="journal article" date="2023" name="Mol. Biol. Evol.">
        <title>Third-Generation Sequencing Reveals the Adaptive Role of the Epigenome in Three Deep-Sea Polychaetes.</title>
        <authorList>
            <person name="Perez M."/>
            <person name="Aroh O."/>
            <person name="Sun Y."/>
            <person name="Lan Y."/>
            <person name="Juniper S.K."/>
            <person name="Young C.R."/>
            <person name="Angers B."/>
            <person name="Qian P.Y."/>
        </authorList>
    </citation>
    <scope>NUCLEOTIDE SEQUENCE</scope>
    <source>
        <strain evidence="14">P08H-3</strain>
    </source>
</reference>
<proteinExistence type="inferred from homology"/>
<dbReference type="InterPro" id="IPR016543">
    <property type="entry name" value="Fis1"/>
</dbReference>
<evidence type="ECO:0000256" key="2">
    <source>
        <dbReference type="ARBA" id="ARBA00004572"/>
    </source>
</evidence>
<dbReference type="EMBL" id="JAODUP010001053">
    <property type="protein sequence ID" value="KAK2141716.1"/>
    <property type="molecule type" value="Genomic_DNA"/>
</dbReference>
<dbReference type="InterPro" id="IPR028058">
    <property type="entry name" value="Fis1_TPR_N"/>
</dbReference>
<evidence type="ECO:0000313" key="14">
    <source>
        <dbReference type="EMBL" id="KAK2141716.1"/>
    </source>
</evidence>
<accession>A0AAD9MS11</accession>
<comment type="domain">
    <text evidence="11">The C-terminus is required for mitochondrial localization, while the N-terminus is necessary for mitochondrial fission.</text>
</comment>
<dbReference type="InterPro" id="IPR011990">
    <property type="entry name" value="TPR-like_helical_dom_sf"/>
</dbReference>
<dbReference type="CDD" id="cd12212">
    <property type="entry name" value="Fis1"/>
    <property type="match status" value="1"/>
</dbReference>
<dbReference type="GO" id="GO:0000266">
    <property type="term" value="P:mitochondrial fission"/>
    <property type="evidence" value="ECO:0007669"/>
    <property type="project" value="UniProtKB-UniRule"/>
</dbReference>
<keyword evidence="9 11" id="KW-0472">Membrane</keyword>
<dbReference type="FunFam" id="1.25.40.10:FF:000147">
    <property type="entry name" value="Mitochondrial fission 1 protein"/>
    <property type="match status" value="1"/>
</dbReference>
<name>A0AAD9MS11_9ANNE</name>
<feature type="repeat" description="TPR" evidence="12">
    <location>
        <begin position="72"/>
        <end position="105"/>
    </location>
</feature>
<comment type="subcellular location">
    <subcellularLocation>
        <location evidence="2">Mitochondrion outer membrane</location>
        <topology evidence="2">Single-pass membrane protein</topology>
    </subcellularLocation>
    <subcellularLocation>
        <location evidence="1">Peroxisome membrane</location>
        <topology evidence="1">Single-pass membrane protein</topology>
    </subcellularLocation>
</comment>
<evidence type="ECO:0000256" key="8">
    <source>
        <dbReference type="ARBA" id="ARBA00023128"/>
    </source>
</evidence>
<evidence type="ECO:0000256" key="3">
    <source>
        <dbReference type="ARBA" id="ARBA00008937"/>
    </source>
</evidence>
<dbReference type="GO" id="GO:0043653">
    <property type="term" value="P:mitochondrial fragmentation involved in apoptotic process"/>
    <property type="evidence" value="ECO:0007669"/>
    <property type="project" value="TreeGrafter"/>
</dbReference>
<evidence type="ECO:0000313" key="15">
    <source>
        <dbReference type="Proteomes" id="UP001208570"/>
    </source>
</evidence>
<keyword evidence="8 11" id="KW-0496">Mitochondrion</keyword>
<dbReference type="SUPFAM" id="SSF48452">
    <property type="entry name" value="TPR-like"/>
    <property type="match status" value="1"/>
</dbReference>
<dbReference type="GO" id="GO:0005778">
    <property type="term" value="C:peroxisomal membrane"/>
    <property type="evidence" value="ECO:0007669"/>
    <property type="project" value="UniProtKB-SubCell"/>
</dbReference>
<keyword evidence="10" id="KW-0576">Peroxisome</keyword>
<protein>
    <recommendedName>
        <fullName evidence="11">Mitochondrial fission 1 protein</fullName>
    </recommendedName>
</protein>
<keyword evidence="6 11" id="KW-1000">Mitochondrion outer membrane</keyword>
<comment type="caution">
    <text evidence="14">The sequence shown here is derived from an EMBL/GenBank/DDBJ whole genome shotgun (WGS) entry which is preliminary data.</text>
</comment>
<evidence type="ECO:0000256" key="13">
    <source>
        <dbReference type="SAM" id="Phobius"/>
    </source>
</evidence>
<evidence type="ECO:0000256" key="7">
    <source>
        <dbReference type="ARBA" id="ARBA00022989"/>
    </source>
</evidence>
<keyword evidence="5" id="KW-0053">Apoptosis</keyword>
<dbReference type="Pfam" id="PF14852">
    <property type="entry name" value="Fis1_TPR_N"/>
    <property type="match status" value="1"/>
</dbReference>
<evidence type="ECO:0000256" key="1">
    <source>
        <dbReference type="ARBA" id="ARBA00004549"/>
    </source>
</evidence>
<dbReference type="Proteomes" id="UP001208570">
    <property type="component" value="Unassembled WGS sequence"/>
</dbReference>
<comment type="function">
    <text evidence="11">Involved in the fragmentation of the mitochondrial network and its perinuclear clustering.</text>
</comment>
<dbReference type="GO" id="GO:0005741">
    <property type="term" value="C:mitochondrial outer membrane"/>
    <property type="evidence" value="ECO:0007669"/>
    <property type="project" value="UniProtKB-SubCell"/>
</dbReference>
<organism evidence="14 15">
    <name type="scientific">Paralvinella palmiformis</name>
    <dbReference type="NCBI Taxonomy" id="53620"/>
    <lineage>
        <taxon>Eukaryota</taxon>
        <taxon>Metazoa</taxon>
        <taxon>Spiralia</taxon>
        <taxon>Lophotrochozoa</taxon>
        <taxon>Annelida</taxon>
        <taxon>Polychaeta</taxon>
        <taxon>Sedentaria</taxon>
        <taxon>Canalipalpata</taxon>
        <taxon>Terebellida</taxon>
        <taxon>Terebelliformia</taxon>
        <taxon>Alvinellidae</taxon>
        <taxon>Paralvinella</taxon>
    </lineage>
</organism>
<keyword evidence="15" id="KW-1185">Reference proteome</keyword>
<keyword evidence="7 13" id="KW-1133">Transmembrane helix</keyword>
<evidence type="ECO:0000256" key="12">
    <source>
        <dbReference type="PROSITE-ProRule" id="PRU00339"/>
    </source>
</evidence>
<dbReference type="PIRSF" id="PIRSF008835">
    <property type="entry name" value="TPR_repeat_11_Fis1"/>
    <property type="match status" value="1"/>
</dbReference>
<evidence type="ECO:0000256" key="9">
    <source>
        <dbReference type="ARBA" id="ARBA00023136"/>
    </source>
</evidence>
<dbReference type="PROSITE" id="PS50005">
    <property type="entry name" value="TPR"/>
    <property type="match status" value="1"/>
</dbReference>
<dbReference type="AlphaFoldDB" id="A0AAD9MS11"/>
<dbReference type="GO" id="GO:0016559">
    <property type="term" value="P:peroxisome fission"/>
    <property type="evidence" value="ECO:0007669"/>
    <property type="project" value="TreeGrafter"/>
</dbReference>